<dbReference type="CDD" id="cd08069">
    <property type="entry name" value="MPN_RPN11_CSN5"/>
    <property type="match status" value="1"/>
</dbReference>
<comment type="caution">
    <text evidence="15">The sequence shown here is derived from an EMBL/GenBank/DDBJ whole genome shotgun (WGS) entry which is preliminary data.</text>
</comment>
<evidence type="ECO:0000313" key="16">
    <source>
        <dbReference type="Proteomes" id="UP000011958"/>
    </source>
</evidence>
<keyword evidence="10" id="KW-0378">Hydrolase</keyword>
<dbReference type="OMA" id="VKMKLFQ"/>
<dbReference type="RefSeq" id="XP_007873571.1">
    <property type="nucleotide sequence ID" value="XM_007875380.1"/>
</dbReference>
<keyword evidence="7" id="KW-0645">Protease</keyword>
<dbReference type="SUPFAM" id="SSF102712">
    <property type="entry name" value="JAB1/MPN domain"/>
    <property type="match status" value="1"/>
</dbReference>
<dbReference type="PANTHER" id="PTHR10410">
    <property type="entry name" value="EUKARYOTIC TRANSLATION INITIATION FACTOR 3 -RELATED"/>
    <property type="match status" value="1"/>
</dbReference>
<comment type="subcellular location">
    <subcellularLocation>
        <location evidence="2">Cytoplasm</location>
    </subcellularLocation>
    <subcellularLocation>
        <location evidence="1">Nucleus</location>
    </subcellularLocation>
</comment>
<keyword evidence="9" id="KW-0736">Signalosome</keyword>
<evidence type="ECO:0000256" key="9">
    <source>
        <dbReference type="ARBA" id="ARBA00022790"/>
    </source>
</evidence>
<dbReference type="InterPro" id="IPR040961">
    <property type="entry name" value="CSN5_C"/>
</dbReference>
<dbReference type="eggNOG" id="KOG1554">
    <property type="taxonomic scope" value="Eukaryota"/>
</dbReference>
<feature type="domain" description="MPN" evidence="14">
    <location>
        <begin position="39"/>
        <end position="176"/>
    </location>
</feature>
<evidence type="ECO:0000256" key="4">
    <source>
        <dbReference type="ARBA" id="ARBA00011098"/>
    </source>
</evidence>
<evidence type="ECO:0000256" key="6">
    <source>
        <dbReference type="ARBA" id="ARBA00022490"/>
    </source>
</evidence>
<dbReference type="GO" id="GO:0006508">
    <property type="term" value="P:proteolysis"/>
    <property type="evidence" value="ECO:0007669"/>
    <property type="project" value="UniProtKB-KW"/>
</dbReference>
<keyword evidence="6" id="KW-0963">Cytoplasm</keyword>
<evidence type="ECO:0000256" key="10">
    <source>
        <dbReference type="ARBA" id="ARBA00022801"/>
    </source>
</evidence>
<protein>
    <recommendedName>
        <fullName evidence="5">COP9 signalosome complex subunit 5</fullName>
    </recommendedName>
</protein>
<accession>M7NTF0</accession>
<sequence length="325" mass="38332">MPLDPLPLNDCIYIYDEKYQKKQLNKKTWKEDPCYFKSVHISLVALMKMMIHCWSGNSIEVMGLMQGKIYEDKMIVMDAFCLPVEGTETRVNAQAEAYEYMVTYQDIIKQVNRPENIIGWYHSHPGYGSWLSGIDVETQLQNQKYQDPFLAIVIDPIRTVLTRKIDLGAFRTYPINYKPDILQQNYHEVIPSDKIEDFDVHSHKYYALKVNYFKSSLDSHILWLLLSKYWFKTLTLSSSFMNKEYLPSKLLNLSERINSIQQLLEKDESDNFSSTSHFCTQQSYVHEKKKDDVLYKIINDINDLANKEIHRISTQILKNKLFNMF</sequence>
<dbReference type="GeneID" id="19895308"/>
<keyword evidence="16" id="KW-1185">Reference proteome</keyword>
<keyword evidence="11" id="KW-0862">Zinc</keyword>
<dbReference type="STRING" id="1069680.M7NTF0"/>
<dbReference type="HOGENOM" id="CLU_053034_0_2_1"/>
<dbReference type="GO" id="GO:0019784">
    <property type="term" value="F:deNEDDylase activity"/>
    <property type="evidence" value="ECO:0007669"/>
    <property type="project" value="EnsemblFungi"/>
</dbReference>
<dbReference type="GO" id="GO:0008237">
    <property type="term" value="F:metallopeptidase activity"/>
    <property type="evidence" value="ECO:0007669"/>
    <property type="project" value="UniProtKB-KW"/>
</dbReference>
<evidence type="ECO:0000256" key="12">
    <source>
        <dbReference type="ARBA" id="ARBA00023049"/>
    </source>
</evidence>
<dbReference type="InterPro" id="IPR037518">
    <property type="entry name" value="MPN"/>
</dbReference>
<reference evidence="16" key="1">
    <citation type="journal article" date="2016" name="Nat. Commun.">
        <title>Genome analysis of three Pneumocystis species reveals adaptation mechanisms to life exclusively in mammalian hosts.</title>
        <authorList>
            <person name="Ma L."/>
            <person name="Chen Z."/>
            <person name="Huang D.W."/>
            <person name="Kutty G."/>
            <person name="Ishihara M."/>
            <person name="Wang H."/>
            <person name="Abouelleil A."/>
            <person name="Bishop L."/>
            <person name="Davey E."/>
            <person name="Deng R."/>
            <person name="Deng X."/>
            <person name="Fan L."/>
            <person name="Fantoni G."/>
            <person name="Fitzgerald M."/>
            <person name="Gogineni E."/>
            <person name="Goldberg J.M."/>
            <person name="Handley G."/>
            <person name="Hu X."/>
            <person name="Huber C."/>
            <person name="Jiao X."/>
            <person name="Jones K."/>
            <person name="Levin J.Z."/>
            <person name="Liu Y."/>
            <person name="Macdonald P."/>
            <person name="Melnikov A."/>
            <person name="Raley C."/>
            <person name="Sassi M."/>
            <person name="Sherman B.T."/>
            <person name="Song X."/>
            <person name="Sykes S."/>
            <person name="Tran B."/>
            <person name="Walsh L."/>
            <person name="Xia Y."/>
            <person name="Yang J."/>
            <person name="Young S."/>
            <person name="Zeng Q."/>
            <person name="Zheng X."/>
            <person name="Stephens R."/>
            <person name="Nusbaum C."/>
            <person name="Birren B.W."/>
            <person name="Azadi P."/>
            <person name="Lempicki R.A."/>
            <person name="Cuomo C.A."/>
            <person name="Kovacs J.A."/>
        </authorList>
    </citation>
    <scope>NUCLEOTIDE SEQUENCE [LARGE SCALE GENOMIC DNA]</scope>
    <source>
        <strain evidence="16">B123</strain>
    </source>
</reference>
<evidence type="ECO:0000256" key="3">
    <source>
        <dbReference type="ARBA" id="ARBA00006008"/>
    </source>
</evidence>
<dbReference type="GO" id="GO:0046872">
    <property type="term" value="F:metal ion binding"/>
    <property type="evidence" value="ECO:0007669"/>
    <property type="project" value="UniProtKB-KW"/>
</dbReference>
<dbReference type="SMART" id="SM00232">
    <property type="entry name" value="JAB_MPN"/>
    <property type="match status" value="1"/>
</dbReference>
<dbReference type="Pfam" id="PF01398">
    <property type="entry name" value="JAB"/>
    <property type="match status" value="1"/>
</dbReference>
<proteinExistence type="inferred from homology"/>
<dbReference type="InterPro" id="IPR000555">
    <property type="entry name" value="JAMM/MPN+_dom"/>
</dbReference>
<organism evidence="15 16">
    <name type="scientific">Pneumocystis murina (strain B123)</name>
    <name type="common">Mouse pneumocystis pneumonia agent</name>
    <name type="synonym">Pneumocystis carinii f. sp. muris</name>
    <dbReference type="NCBI Taxonomy" id="1069680"/>
    <lineage>
        <taxon>Eukaryota</taxon>
        <taxon>Fungi</taxon>
        <taxon>Dikarya</taxon>
        <taxon>Ascomycota</taxon>
        <taxon>Taphrinomycotina</taxon>
        <taxon>Pneumocystomycetes</taxon>
        <taxon>Pneumocystaceae</taxon>
        <taxon>Pneumocystis</taxon>
    </lineage>
</organism>
<dbReference type="Gene3D" id="3.40.140.10">
    <property type="entry name" value="Cytidine Deaminase, domain 2"/>
    <property type="match status" value="1"/>
</dbReference>
<dbReference type="AlphaFoldDB" id="M7NTF0"/>
<evidence type="ECO:0000313" key="15">
    <source>
        <dbReference type="EMBL" id="EMR10361.1"/>
    </source>
</evidence>
<dbReference type="GO" id="GO:0005737">
    <property type="term" value="C:cytoplasm"/>
    <property type="evidence" value="ECO:0007669"/>
    <property type="project" value="UniProtKB-SubCell"/>
</dbReference>
<comment type="subunit">
    <text evidence="4">Component of the COP9 signalosome (CSN) complex.</text>
</comment>
<dbReference type="MEROPS" id="M67.A01"/>
<dbReference type="InterPro" id="IPR050242">
    <property type="entry name" value="JAMM_MPN+_peptidase_M67A"/>
</dbReference>
<evidence type="ECO:0000256" key="2">
    <source>
        <dbReference type="ARBA" id="ARBA00004496"/>
    </source>
</evidence>
<keyword evidence="13" id="KW-0539">Nucleus</keyword>
<evidence type="ECO:0000256" key="8">
    <source>
        <dbReference type="ARBA" id="ARBA00022723"/>
    </source>
</evidence>
<dbReference type="Proteomes" id="UP000011958">
    <property type="component" value="Unassembled WGS sequence"/>
</dbReference>
<evidence type="ECO:0000259" key="14">
    <source>
        <dbReference type="PROSITE" id="PS50249"/>
    </source>
</evidence>
<dbReference type="EMBL" id="AFWA02000004">
    <property type="protein sequence ID" value="EMR10361.1"/>
    <property type="molecule type" value="Genomic_DNA"/>
</dbReference>
<evidence type="ECO:0000256" key="7">
    <source>
        <dbReference type="ARBA" id="ARBA00022670"/>
    </source>
</evidence>
<name>M7NTF0_PNEMU</name>
<evidence type="ECO:0000256" key="11">
    <source>
        <dbReference type="ARBA" id="ARBA00022833"/>
    </source>
</evidence>
<dbReference type="Pfam" id="PF18323">
    <property type="entry name" value="CSN5_C"/>
    <property type="match status" value="1"/>
</dbReference>
<dbReference type="GO" id="GO:0008180">
    <property type="term" value="C:COP9 signalosome"/>
    <property type="evidence" value="ECO:0007669"/>
    <property type="project" value="UniProtKB-KW"/>
</dbReference>
<evidence type="ECO:0000256" key="13">
    <source>
        <dbReference type="ARBA" id="ARBA00023242"/>
    </source>
</evidence>
<evidence type="ECO:0000256" key="5">
    <source>
        <dbReference type="ARBA" id="ARBA00014880"/>
    </source>
</evidence>
<keyword evidence="12" id="KW-0482">Metalloprotease</keyword>
<dbReference type="OrthoDB" id="605656at2759"/>
<gene>
    <name evidence="15" type="ORF">PNEG_01613</name>
</gene>
<dbReference type="GO" id="GO:0000338">
    <property type="term" value="P:protein deneddylation"/>
    <property type="evidence" value="ECO:0007669"/>
    <property type="project" value="EnsemblFungi"/>
</dbReference>
<keyword evidence="8" id="KW-0479">Metal-binding</keyword>
<evidence type="ECO:0000256" key="1">
    <source>
        <dbReference type="ARBA" id="ARBA00004123"/>
    </source>
</evidence>
<dbReference type="VEuPathDB" id="FungiDB:PNEG_01613"/>
<comment type="similarity">
    <text evidence="3">Belongs to the peptidase M67A family. CSN5 subfamily.</text>
</comment>
<dbReference type="PROSITE" id="PS50249">
    <property type="entry name" value="MPN"/>
    <property type="match status" value="1"/>
</dbReference>
<dbReference type="FunFam" id="3.40.140.10:FF:000203">
    <property type="entry name" value="COP9 signalosome complex subunit 5"/>
    <property type="match status" value="1"/>
</dbReference>